<evidence type="ECO:0000256" key="7">
    <source>
        <dbReference type="SAM" id="Phobius"/>
    </source>
</evidence>
<dbReference type="GO" id="GO:0007165">
    <property type="term" value="P:signal transduction"/>
    <property type="evidence" value="ECO:0007669"/>
    <property type="project" value="UniProtKB-KW"/>
</dbReference>
<feature type="transmembrane region" description="Helical" evidence="7">
    <location>
        <begin position="199"/>
        <end position="216"/>
    </location>
</feature>
<evidence type="ECO:0000256" key="6">
    <source>
        <dbReference type="PROSITE-ProRule" id="PRU00284"/>
    </source>
</evidence>
<dbReference type="Pfam" id="PF00672">
    <property type="entry name" value="HAMP"/>
    <property type="match status" value="1"/>
</dbReference>
<dbReference type="AlphaFoldDB" id="A0A4R8LJJ4"/>
<organism evidence="10 11">
    <name type="scientific">Alicyclobacillus sacchari</name>
    <dbReference type="NCBI Taxonomy" id="392010"/>
    <lineage>
        <taxon>Bacteria</taxon>
        <taxon>Bacillati</taxon>
        <taxon>Bacillota</taxon>
        <taxon>Bacilli</taxon>
        <taxon>Bacillales</taxon>
        <taxon>Alicyclobacillaceae</taxon>
        <taxon>Alicyclobacillus</taxon>
    </lineage>
</organism>
<evidence type="ECO:0000313" key="11">
    <source>
        <dbReference type="Proteomes" id="UP000294581"/>
    </source>
</evidence>
<evidence type="ECO:0000256" key="5">
    <source>
        <dbReference type="ARBA" id="ARBA00029447"/>
    </source>
</evidence>
<accession>A0A4R8LJJ4</accession>
<keyword evidence="3 7" id="KW-0472">Membrane</keyword>
<comment type="caution">
    <text evidence="10">The sequence shown here is derived from an EMBL/GenBank/DDBJ whole genome shotgun (WGS) entry which is preliminary data.</text>
</comment>
<keyword evidence="7" id="KW-0812">Transmembrane</keyword>
<sequence length="572" mass="62461">MQEKTYVWSGYMWKKRQDPLVWPLWMRFVPILLVAVIGMLAVQRISIGAVVSTATVVANQDSQQFEDLSLITSVQTSIDAAYISLLQATSAKPMDTVAMSTFAQTATGIDQAIQTLTATEAHIVLPDWDAMKRDASVLISDAIRKPSNVSQDLANLQNDAQSVSNDLTMLTGVDTNHTLGIDRAEQSAIEKIHAISMEMLGVMTCVAVGIFSIVAWQTRRRIRRLTQGLHRAAVGDLSIRFESIRDRTEIGFITREVQLLVDSLSRIVKLVLAAVGDTVIQANLLLERVETARLAGSEIDRVVQSLNIAIGDSYFELERGRDELSAASSAVSCLSQAVEEVSDRAAEVTSSSHVGLQHLATIQTIMLELGQSTSVSQQVYMSTQQQFERLVSKVQMISQIAETTELLALNASIEAARSGQSSFTVIAVEVRKLAMQTSDVSQLILEAIRELGVSMHETGLSVRAAQRLTSEAVAHIEQTKGTFESIVVGMSELERSSANTAVTVRESVTCMERIIGMLRNAINTIQAISTYSAEVAVSLHAQLSDFETLNRTSETVSETARHLETSVARFTV</sequence>
<evidence type="ECO:0000313" key="10">
    <source>
        <dbReference type="EMBL" id="TDY43985.1"/>
    </source>
</evidence>
<dbReference type="InterPro" id="IPR003660">
    <property type="entry name" value="HAMP_dom"/>
</dbReference>
<dbReference type="PANTHER" id="PTHR32089:SF112">
    <property type="entry name" value="LYSOZYME-LIKE PROTEIN-RELATED"/>
    <property type="match status" value="1"/>
</dbReference>
<feature type="domain" description="Methyl-accepting transducer" evidence="8">
    <location>
        <begin position="288"/>
        <end position="522"/>
    </location>
</feature>
<evidence type="ECO:0000256" key="1">
    <source>
        <dbReference type="ARBA" id="ARBA00004236"/>
    </source>
</evidence>
<dbReference type="OrthoDB" id="2489132at2"/>
<dbReference type="Pfam" id="PF00015">
    <property type="entry name" value="MCPsignal"/>
    <property type="match status" value="1"/>
</dbReference>
<dbReference type="RefSeq" id="WP_134160109.1">
    <property type="nucleotide sequence ID" value="NZ_BSUS01000001.1"/>
</dbReference>
<feature type="transmembrane region" description="Helical" evidence="7">
    <location>
        <begin position="20"/>
        <end position="42"/>
    </location>
</feature>
<keyword evidence="2" id="KW-1003">Cell membrane</keyword>
<dbReference type="PROSITE" id="PS50111">
    <property type="entry name" value="CHEMOTAXIS_TRANSDUC_2"/>
    <property type="match status" value="1"/>
</dbReference>
<dbReference type="SUPFAM" id="SSF58104">
    <property type="entry name" value="Methyl-accepting chemotaxis protein (MCP) signaling domain"/>
    <property type="match status" value="1"/>
</dbReference>
<evidence type="ECO:0000259" key="9">
    <source>
        <dbReference type="PROSITE" id="PS50885"/>
    </source>
</evidence>
<comment type="similarity">
    <text evidence="5">Belongs to the methyl-accepting chemotaxis (MCP) protein family.</text>
</comment>
<evidence type="ECO:0000256" key="4">
    <source>
        <dbReference type="ARBA" id="ARBA00023224"/>
    </source>
</evidence>
<gene>
    <name evidence="10" type="ORF">C7445_11029</name>
</gene>
<dbReference type="EMBL" id="SORF01000010">
    <property type="protein sequence ID" value="TDY43985.1"/>
    <property type="molecule type" value="Genomic_DNA"/>
</dbReference>
<dbReference type="SMART" id="SM00283">
    <property type="entry name" value="MA"/>
    <property type="match status" value="1"/>
</dbReference>
<evidence type="ECO:0000256" key="3">
    <source>
        <dbReference type="ARBA" id="ARBA00023136"/>
    </source>
</evidence>
<reference evidence="10 11" key="1">
    <citation type="submission" date="2019-03" db="EMBL/GenBank/DDBJ databases">
        <title>Genomic Encyclopedia of Type Strains, Phase IV (KMG-IV): sequencing the most valuable type-strain genomes for metagenomic binning, comparative biology and taxonomic classification.</title>
        <authorList>
            <person name="Goeker M."/>
        </authorList>
    </citation>
    <scope>NUCLEOTIDE SEQUENCE [LARGE SCALE GENOMIC DNA]</scope>
    <source>
        <strain evidence="10 11">DSM 17974</strain>
    </source>
</reference>
<keyword evidence="11" id="KW-1185">Reference proteome</keyword>
<dbReference type="Gene3D" id="6.10.340.10">
    <property type="match status" value="1"/>
</dbReference>
<dbReference type="Gene3D" id="1.10.287.950">
    <property type="entry name" value="Methyl-accepting chemotaxis protein"/>
    <property type="match status" value="1"/>
</dbReference>
<evidence type="ECO:0000259" key="8">
    <source>
        <dbReference type="PROSITE" id="PS50111"/>
    </source>
</evidence>
<keyword evidence="7" id="KW-1133">Transmembrane helix</keyword>
<keyword evidence="4 6" id="KW-0807">Transducer</keyword>
<dbReference type="PROSITE" id="PS50885">
    <property type="entry name" value="HAMP"/>
    <property type="match status" value="1"/>
</dbReference>
<dbReference type="SMART" id="SM00304">
    <property type="entry name" value="HAMP"/>
    <property type="match status" value="1"/>
</dbReference>
<protein>
    <submittedName>
        <fullName evidence="10">Methyl-accepting chemotaxis protein</fullName>
    </submittedName>
</protein>
<dbReference type="PANTHER" id="PTHR32089">
    <property type="entry name" value="METHYL-ACCEPTING CHEMOTAXIS PROTEIN MCPB"/>
    <property type="match status" value="1"/>
</dbReference>
<dbReference type="GO" id="GO:0005886">
    <property type="term" value="C:plasma membrane"/>
    <property type="evidence" value="ECO:0007669"/>
    <property type="project" value="UniProtKB-SubCell"/>
</dbReference>
<dbReference type="InterPro" id="IPR004089">
    <property type="entry name" value="MCPsignal_dom"/>
</dbReference>
<dbReference type="CDD" id="cd06225">
    <property type="entry name" value="HAMP"/>
    <property type="match status" value="1"/>
</dbReference>
<proteinExistence type="inferred from homology"/>
<name>A0A4R8LJJ4_9BACL</name>
<evidence type="ECO:0000256" key="2">
    <source>
        <dbReference type="ARBA" id="ARBA00022475"/>
    </source>
</evidence>
<feature type="domain" description="HAMP" evidence="9">
    <location>
        <begin position="216"/>
        <end position="269"/>
    </location>
</feature>
<comment type="subcellular location">
    <subcellularLocation>
        <location evidence="1">Cell membrane</location>
    </subcellularLocation>
</comment>
<dbReference type="Proteomes" id="UP000294581">
    <property type="component" value="Unassembled WGS sequence"/>
</dbReference>